<accession>A0A3S4ZZX9</accession>
<dbReference type="InterPro" id="IPR028889">
    <property type="entry name" value="USP"/>
</dbReference>
<reference evidence="2" key="1">
    <citation type="submission" date="2018-11" db="EMBL/GenBank/DDBJ databases">
        <authorList>
            <consortium name="Pathogen Informatics"/>
        </authorList>
    </citation>
    <scope>NUCLEOTIDE SEQUENCE</scope>
</reference>
<name>A0A3S4ZZX9_9PLAT</name>
<keyword evidence="3" id="KW-1185">Reference proteome</keyword>
<comment type="caution">
    <text evidence="2">The sequence shown here is derived from an EMBL/GenBank/DDBJ whole genome shotgun (WGS) entry which is preliminary data.</text>
</comment>
<dbReference type="OrthoDB" id="10263353at2759"/>
<evidence type="ECO:0000259" key="1">
    <source>
        <dbReference type="PROSITE" id="PS50235"/>
    </source>
</evidence>
<evidence type="ECO:0000313" key="2">
    <source>
        <dbReference type="EMBL" id="VEL08309.1"/>
    </source>
</evidence>
<dbReference type="PROSITE" id="PS50235">
    <property type="entry name" value="USP_3"/>
    <property type="match status" value="1"/>
</dbReference>
<protein>
    <recommendedName>
        <fullName evidence="1">USP domain-containing protein</fullName>
    </recommendedName>
</protein>
<dbReference type="SUPFAM" id="SSF54001">
    <property type="entry name" value="Cysteine proteinases"/>
    <property type="match status" value="1"/>
</dbReference>
<organism evidence="2 3">
    <name type="scientific">Protopolystoma xenopodis</name>
    <dbReference type="NCBI Taxonomy" id="117903"/>
    <lineage>
        <taxon>Eukaryota</taxon>
        <taxon>Metazoa</taxon>
        <taxon>Spiralia</taxon>
        <taxon>Lophotrochozoa</taxon>
        <taxon>Platyhelminthes</taxon>
        <taxon>Monogenea</taxon>
        <taxon>Polyopisthocotylea</taxon>
        <taxon>Polystomatidea</taxon>
        <taxon>Polystomatidae</taxon>
        <taxon>Protopolystoma</taxon>
    </lineage>
</organism>
<dbReference type="Proteomes" id="UP000784294">
    <property type="component" value="Unassembled WGS sequence"/>
</dbReference>
<feature type="domain" description="USP" evidence="1">
    <location>
        <begin position="1"/>
        <end position="55"/>
    </location>
</feature>
<gene>
    <name evidence="2" type="ORF">PXEA_LOCUS1749</name>
</gene>
<dbReference type="Gene3D" id="3.90.70.10">
    <property type="entry name" value="Cysteine proteinases"/>
    <property type="match status" value="1"/>
</dbReference>
<dbReference type="InterPro" id="IPR038765">
    <property type="entry name" value="Papain-like_cys_pep_sf"/>
</dbReference>
<dbReference type="EMBL" id="CAAALY010003634">
    <property type="protein sequence ID" value="VEL08309.1"/>
    <property type="molecule type" value="Genomic_DNA"/>
</dbReference>
<evidence type="ECO:0000313" key="3">
    <source>
        <dbReference type="Proteomes" id="UP000784294"/>
    </source>
</evidence>
<dbReference type="AlphaFoldDB" id="A0A3S4ZZX9"/>
<sequence>MVHDGPPVPGSGTYRVHIMHRGTGKWYEMQDLHVAEVLPQMITLSETLLQVWAVNKSIPNPYFVDKLKNAQGMETTGSEHNANFTSST</sequence>
<proteinExistence type="predicted"/>